<dbReference type="PANTHER" id="PTHR43271:SF2">
    <property type="entry name" value="BLL2771 PROTEIN"/>
    <property type="match status" value="1"/>
</dbReference>
<dbReference type="Proteomes" id="UP000427373">
    <property type="component" value="Chromosome"/>
</dbReference>
<protein>
    <submittedName>
        <fullName evidence="6">MFS family permease</fullName>
    </submittedName>
    <submittedName>
        <fullName evidence="7">MFS transporter</fullName>
    </submittedName>
</protein>
<evidence type="ECO:0000259" key="5">
    <source>
        <dbReference type="PROSITE" id="PS50850"/>
    </source>
</evidence>
<feature type="transmembrane region" description="Helical" evidence="4">
    <location>
        <begin position="155"/>
        <end position="176"/>
    </location>
</feature>
<keyword evidence="4" id="KW-0812">Transmembrane</keyword>
<feature type="domain" description="Major facilitator superfamily (MFS) profile" evidence="5">
    <location>
        <begin position="1"/>
        <end position="357"/>
    </location>
</feature>
<sequence length="357" mass="39229">MSYVRGYPILFARIIYGASWFFLSPYIPYLLSEFSAPKYFANLIPLSFFVTAAIMQIPAGLISTRLGMKNTYTLGLIIMGISDSLIGLSKDIGEVLFLYALTGFGASFFFSSAGGTLALINEGRTILVMGLYNAMFSVGGILGLNWGFVDSLVGFTYASLLLGSLTIIAGVINYVISYQNVKPEFKVLKNRNVFLVALSTAGVWGSYYVVSEYFPTFSYYVLGESSIITGSLSSLLLLSSVIGGVFTFTFSFIKNDKLRIIISSILGVIPVVFLYNYFLIGLVIMGIFNEMAISIIYAFVVKEVKSENSSLALAEVNSIQIGLGMLELLLPYLSLEYLWYLVIIVSLLPLLILINVR</sequence>
<evidence type="ECO:0000313" key="6">
    <source>
        <dbReference type="EMBL" id="MBB5254645.1"/>
    </source>
</evidence>
<name>A0A650CK21_SULOH</name>
<keyword evidence="4" id="KW-1133">Transmembrane helix</keyword>
<dbReference type="EMBL" id="JACHFY010000020">
    <property type="protein sequence ID" value="MBB5254645.1"/>
    <property type="molecule type" value="Genomic_DNA"/>
</dbReference>
<dbReference type="AlphaFoldDB" id="A0A650CK21"/>
<accession>A0A650CK21</accession>
<proteinExistence type="predicted"/>
<keyword evidence="2" id="KW-0813">Transport</keyword>
<dbReference type="GO" id="GO:0022857">
    <property type="term" value="F:transmembrane transporter activity"/>
    <property type="evidence" value="ECO:0007669"/>
    <property type="project" value="InterPro"/>
</dbReference>
<dbReference type="GO" id="GO:0005886">
    <property type="term" value="C:plasma membrane"/>
    <property type="evidence" value="ECO:0007669"/>
    <property type="project" value="UniProtKB-SubCell"/>
</dbReference>
<comment type="subcellular location">
    <subcellularLocation>
        <location evidence="1">Cell membrane</location>
        <topology evidence="1">Multi-pass membrane protein</topology>
    </subcellularLocation>
</comment>
<evidence type="ECO:0000313" key="7">
    <source>
        <dbReference type="EMBL" id="QGR18035.1"/>
    </source>
</evidence>
<keyword evidence="8" id="KW-1185">Reference proteome</keyword>
<dbReference type="InterPro" id="IPR036259">
    <property type="entry name" value="MFS_trans_sf"/>
</dbReference>
<evidence type="ECO:0000256" key="3">
    <source>
        <dbReference type="ARBA" id="ARBA00022475"/>
    </source>
</evidence>
<evidence type="ECO:0000256" key="1">
    <source>
        <dbReference type="ARBA" id="ARBA00004651"/>
    </source>
</evidence>
<dbReference type="PROSITE" id="PS50850">
    <property type="entry name" value="MFS"/>
    <property type="match status" value="1"/>
</dbReference>
<evidence type="ECO:0000313" key="8">
    <source>
        <dbReference type="Proteomes" id="UP000427373"/>
    </source>
</evidence>
<feature type="transmembrane region" description="Helical" evidence="4">
    <location>
        <begin position="192"/>
        <end position="210"/>
    </location>
</feature>
<evidence type="ECO:0000313" key="9">
    <source>
        <dbReference type="Proteomes" id="UP000582213"/>
    </source>
</evidence>
<dbReference type="EMBL" id="CP045484">
    <property type="protein sequence ID" value="QGR18035.1"/>
    <property type="molecule type" value="Genomic_DNA"/>
</dbReference>
<feature type="transmembrane region" description="Helical" evidence="4">
    <location>
        <begin position="39"/>
        <end position="59"/>
    </location>
</feature>
<evidence type="ECO:0000256" key="2">
    <source>
        <dbReference type="ARBA" id="ARBA00022448"/>
    </source>
</evidence>
<gene>
    <name evidence="7" type="ORF">D1869_13190</name>
    <name evidence="6" type="ORF">HNQ62_002419</name>
</gene>
<keyword evidence="3" id="KW-1003">Cell membrane</keyword>
<feature type="transmembrane region" description="Helical" evidence="4">
    <location>
        <begin position="337"/>
        <end position="356"/>
    </location>
</feature>
<feature type="transmembrane region" description="Helical" evidence="4">
    <location>
        <begin position="95"/>
        <end position="119"/>
    </location>
</feature>
<dbReference type="KEGG" id="soh:D1869_13190"/>
<dbReference type="Pfam" id="PF07690">
    <property type="entry name" value="MFS_1"/>
    <property type="match status" value="1"/>
</dbReference>
<reference evidence="6 9" key="2">
    <citation type="submission" date="2020-08" db="EMBL/GenBank/DDBJ databases">
        <title>Genomic Encyclopedia of Type Strains, Phase IV (KMG-IV): sequencing the most valuable type-strain genomes for metagenomic binning, comparative biology and taxonomic classification.</title>
        <authorList>
            <person name="Goeker M."/>
        </authorList>
    </citation>
    <scope>NUCLEOTIDE SEQUENCE [LARGE SCALE GENOMIC DNA]</scope>
    <source>
        <strain evidence="6 9">DSM 12421</strain>
    </source>
</reference>
<dbReference type="PANTHER" id="PTHR43271">
    <property type="entry name" value="BLL2771 PROTEIN"/>
    <property type="match status" value="1"/>
</dbReference>
<organism evidence="7 8">
    <name type="scientific">Sulfurisphaera ohwakuensis</name>
    <dbReference type="NCBI Taxonomy" id="69656"/>
    <lineage>
        <taxon>Archaea</taxon>
        <taxon>Thermoproteota</taxon>
        <taxon>Thermoprotei</taxon>
        <taxon>Sulfolobales</taxon>
        <taxon>Sulfolobaceae</taxon>
        <taxon>Sulfurisphaera</taxon>
    </lineage>
</organism>
<feature type="transmembrane region" description="Helical" evidence="4">
    <location>
        <begin position="260"/>
        <end position="277"/>
    </location>
</feature>
<dbReference type="InterPro" id="IPR011701">
    <property type="entry name" value="MFS"/>
</dbReference>
<dbReference type="SUPFAM" id="SSF103473">
    <property type="entry name" value="MFS general substrate transporter"/>
    <property type="match status" value="1"/>
</dbReference>
<feature type="transmembrane region" description="Helical" evidence="4">
    <location>
        <begin position="71"/>
        <end position="89"/>
    </location>
</feature>
<keyword evidence="4" id="KW-0472">Membrane</keyword>
<dbReference type="InterPro" id="IPR020846">
    <property type="entry name" value="MFS_dom"/>
</dbReference>
<dbReference type="RefSeq" id="WP_156015517.1">
    <property type="nucleotide sequence ID" value="NZ_JACHFY010000020.1"/>
</dbReference>
<dbReference type="Gene3D" id="1.20.1250.20">
    <property type="entry name" value="MFS general substrate transporter like domains"/>
    <property type="match status" value="2"/>
</dbReference>
<reference evidence="7 8" key="1">
    <citation type="submission" date="2019-10" db="EMBL/GenBank/DDBJ databases">
        <title>Genome Sequences from Six Type Strain Members of the Archaeal Family Sulfolobaceae: Acidianus ambivalens, Acidianus infernus, Metallosphaera prunae, Stygiolobus azoricus, Sulfolobus metallicus, and Sulfurisphaera ohwakuensis.</title>
        <authorList>
            <person name="Counts J.A."/>
            <person name="Kelly R.M."/>
        </authorList>
    </citation>
    <scope>NUCLEOTIDE SEQUENCE [LARGE SCALE GENOMIC DNA]</scope>
    <source>
        <strain evidence="7 8">TA-1</strain>
    </source>
</reference>
<dbReference type="Proteomes" id="UP000582213">
    <property type="component" value="Unassembled WGS sequence"/>
</dbReference>
<feature type="transmembrane region" description="Helical" evidence="4">
    <location>
        <begin position="126"/>
        <end position="149"/>
    </location>
</feature>
<evidence type="ECO:0000256" key="4">
    <source>
        <dbReference type="SAM" id="Phobius"/>
    </source>
</evidence>
<feature type="transmembrane region" description="Helical" evidence="4">
    <location>
        <begin position="7"/>
        <end position="27"/>
    </location>
</feature>
<feature type="transmembrane region" description="Helical" evidence="4">
    <location>
        <begin position="230"/>
        <end position="253"/>
    </location>
</feature>